<protein>
    <submittedName>
        <fullName evidence="1">Uncharacterized protein</fullName>
    </submittedName>
</protein>
<evidence type="ECO:0000313" key="1">
    <source>
        <dbReference type="EMBL" id="SVA38618.1"/>
    </source>
</evidence>
<reference evidence="1" key="1">
    <citation type="submission" date="2018-05" db="EMBL/GenBank/DDBJ databases">
        <authorList>
            <person name="Lanie J.A."/>
            <person name="Ng W.-L."/>
            <person name="Kazmierczak K.M."/>
            <person name="Andrzejewski T.M."/>
            <person name="Davidsen T.M."/>
            <person name="Wayne K.J."/>
            <person name="Tettelin H."/>
            <person name="Glass J.I."/>
            <person name="Rusch D."/>
            <person name="Podicherti R."/>
            <person name="Tsui H.-C.T."/>
            <person name="Winkler M.E."/>
        </authorList>
    </citation>
    <scope>NUCLEOTIDE SEQUENCE</scope>
</reference>
<accession>A0A381VFS0</accession>
<dbReference type="AlphaFoldDB" id="A0A381VFS0"/>
<dbReference type="EMBL" id="UINC01008586">
    <property type="protein sequence ID" value="SVA38618.1"/>
    <property type="molecule type" value="Genomic_DNA"/>
</dbReference>
<name>A0A381VFS0_9ZZZZ</name>
<gene>
    <name evidence="1" type="ORF">METZ01_LOCUS91472</name>
</gene>
<organism evidence="1">
    <name type="scientific">marine metagenome</name>
    <dbReference type="NCBI Taxonomy" id="408172"/>
    <lineage>
        <taxon>unclassified sequences</taxon>
        <taxon>metagenomes</taxon>
        <taxon>ecological metagenomes</taxon>
    </lineage>
</organism>
<proteinExistence type="predicted"/>
<sequence length="30" mass="2952">MSVFPLAVGTETSTLLPSRTPALTASSCGG</sequence>